<dbReference type="Pfam" id="PF00004">
    <property type="entry name" value="AAA"/>
    <property type="match status" value="1"/>
</dbReference>
<dbReference type="PANTHER" id="PTHR23389:SF21">
    <property type="entry name" value="ATPASE FAMILY AAA DOMAIN-CONTAINING PROTEIN 5"/>
    <property type="match status" value="1"/>
</dbReference>
<dbReference type="Gene3D" id="1.10.8.60">
    <property type="match status" value="1"/>
</dbReference>
<dbReference type="STRING" id="595528.A0A0D2WXH7"/>
<evidence type="ECO:0000259" key="2">
    <source>
        <dbReference type="Pfam" id="PF00004"/>
    </source>
</evidence>
<evidence type="ECO:0000256" key="1">
    <source>
        <dbReference type="SAM" id="MobiDB-lite"/>
    </source>
</evidence>
<feature type="domain" description="ATPase AAA-type core" evidence="2">
    <location>
        <begin position="778"/>
        <end position="822"/>
    </location>
</feature>
<feature type="region of interest" description="Disordered" evidence="1">
    <location>
        <begin position="694"/>
        <end position="767"/>
    </location>
</feature>
<reference evidence="4" key="1">
    <citation type="submission" date="2011-02" db="EMBL/GenBank/DDBJ databases">
        <title>The Genome Sequence of Capsaspora owczarzaki ATCC 30864.</title>
        <authorList>
            <person name="Russ C."/>
            <person name="Cuomo C."/>
            <person name="Burger G."/>
            <person name="Gray M.W."/>
            <person name="Holland P.W.H."/>
            <person name="King N."/>
            <person name="Lang F.B.F."/>
            <person name="Roger A.J."/>
            <person name="Ruiz-Trillo I."/>
            <person name="Young S.K."/>
            <person name="Zeng Q."/>
            <person name="Gargeya S."/>
            <person name="Alvarado L."/>
            <person name="Berlin A."/>
            <person name="Chapman S.B."/>
            <person name="Chen Z."/>
            <person name="Freedman E."/>
            <person name="Gellesch M."/>
            <person name="Goldberg J."/>
            <person name="Griggs A."/>
            <person name="Gujja S."/>
            <person name="Heilman E."/>
            <person name="Heiman D."/>
            <person name="Howarth C."/>
            <person name="Mehta T."/>
            <person name="Neiman D."/>
            <person name="Pearson M."/>
            <person name="Roberts A."/>
            <person name="Saif S."/>
            <person name="Shea T."/>
            <person name="Shenoy N."/>
            <person name="Sisk P."/>
            <person name="Stolte C."/>
            <person name="Sykes S."/>
            <person name="White J."/>
            <person name="Yandava C."/>
            <person name="Haas B."/>
            <person name="Nusbaum C."/>
            <person name="Birren B."/>
        </authorList>
    </citation>
    <scope>NUCLEOTIDE SEQUENCE</scope>
    <source>
        <strain evidence="4">ATCC 30864</strain>
    </source>
</reference>
<dbReference type="InterPro" id="IPR027417">
    <property type="entry name" value="P-loop_NTPase"/>
</dbReference>
<feature type="region of interest" description="Disordered" evidence="1">
    <location>
        <begin position="1230"/>
        <end position="1280"/>
    </location>
</feature>
<dbReference type="GO" id="GO:0005634">
    <property type="term" value="C:nucleus"/>
    <property type="evidence" value="ECO:0007669"/>
    <property type="project" value="TreeGrafter"/>
</dbReference>
<evidence type="ECO:0000313" key="4">
    <source>
        <dbReference type="Proteomes" id="UP000008743"/>
    </source>
</evidence>
<accession>A0A0D2WXH7</accession>
<dbReference type="Proteomes" id="UP000008743">
    <property type="component" value="Unassembled WGS sequence"/>
</dbReference>
<dbReference type="PANTHER" id="PTHR23389">
    <property type="entry name" value="CHROMOSOME TRANSMISSION FIDELITY FACTOR 18"/>
    <property type="match status" value="1"/>
</dbReference>
<feature type="region of interest" description="Disordered" evidence="1">
    <location>
        <begin position="61"/>
        <end position="93"/>
    </location>
</feature>
<feature type="compositionally biased region" description="Basic and acidic residues" evidence="1">
    <location>
        <begin position="383"/>
        <end position="413"/>
    </location>
</feature>
<feature type="compositionally biased region" description="Low complexity" evidence="1">
    <location>
        <begin position="305"/>
        <end position="314"/>
    </location>
</feature>
<feature type="compositionally biased region" description="Low complexity" evidence="1">
    <location>
        <begin position="751"/>
        <end position="767"/>
    </location>
</feature>
<feature type="compositionally biased region" description="Polar residues" evidence="1">
    <location>
        <begin position="1233"/>
        <end position="1245"/>
    </location>
</feature>
<dbReference type="EMBL" id="KE346376">
    <property type="protein sequence ID" value="KJE97905.1"/>
    <property type="molecule type" value="Genomic_DNA"/>
</dbReference>
<organism evidence="3 4">
    <name type="scientific">Capsaspora owczarzaki (strain ATCC 30864)</name>
    <dbReference type="NCBI Taxonomy" id="595528"/>
    <lineage>
        <taxon>Eukaryota</taxon>
        <taxon>Filasterea</taxon>
        <taxon>Capsaspora</taxon>
    </lineage>
</organism>
<feature type="compositionally biased region" description="Low complexity" evidence="1">
    <location>
        <begin position="867"/>
        <end position="892"/>
    </location>
</feature>
<gene>
    <name evidence="3" type="ORF">CAOG_007979</name>
</gene>
<dbReference type="OrthoDB" id="9996895at2759"/>
<dbReference type="SUPFAM" id="SSF52540">
    <property type="entry name" value="P-loop containing nucleoside triphosphate hydrolases"/>
    <property type="match status" value="1"/>
</dbReference>
<dbReference type="GO" id="GO:0005524">
    <property type="term" value="F:ATP binding"/>
    <property type="evidence" value="ECO:0007669"/>
    <property type="project" value="InterPro"/>
</dbReference>
<evidence type="ECO:0000313" key="3">
    <source>
        <dbReference type="EMBL" id="KJE97905.1"/>
    </source>
</evidence>
<sequence>MDCCWEMFRLTLSINENHRHVQYISWDRSKCFSALICSHSQRMSLADPLPVMETPLVRGLRDAAESDSAGPQDPPRRDAMMLSSPANESGASSAVVQHPNPAVCPMSGDSIGIFAERAPTEGTGPSIAAAAAAAAAAATAMEEAANRNLAPTLESAFVFAQSTKKEEDEENLNQDVPTSPARPILQDASADSSVDSPRRSSRRASEAALRGLLARPATTTAAQPAAKPAARPVSDKVKKSQASPASTGRPRGRPKGSLKNGQRTLAAMFKQAAPGQSDAAAGQSVSVSDSSASDEEAHVVAQGEEPSSSETSDNASDEESEDSDKERKARTTRSKRKKQEPIDVDAIPAFFLTPAQRKERQRREQLAAAELPPPPPPTEEEKEAAKQEAIRQFRASRQEVSEWDARMKQEWGRSSEASGGVTAVRSINDVLKKFQSPKPSSISSSEAHPGLGQGTFLVEVDDAAAAAAAADGANAEPAASEVSSLVVAPVNERDLVDAPWPEISHTRQLVVETDEATETSKVRIFQGQTRPLPVADQTAELLAPLASCLTPSETNSPQHTLSAASAVDLSDSSQAHQRGVWHRGRVSRDAFLADVLRRHPSFSTAELDWILSSYEQRVGSEHVAWTDKYKPACSAHLIGNQDPASFVRQWLAEWKVSQPSSGTPAALMPLLTHPLGLGPAPALGRSAFLGNATTNQSSDLVSGSEADSNDDNDGGGDDDDDDDDDDDGEASDDSDFETPRRKSSRRRSTKAKLTARSAAKPAAPASADAQQDICNTLVISGPTGTGKTSCVYACAQELHYKIFEVNAASDVSGRQLLHMLGEATQSHQVGTFIATANANSAIRNAFSTLLGSAAAAAAAPSSPAPATPSSSVQTPLPSKGKSISSFFSKPSPGASPTPAPSLKTTGKRALPANHQEDAEDGGATGKKTSPATNSKRPRLVVADDECANDGVTSGETGNGAALLVDLAAASSNSTMPAAVGSLLTPSASTLLATSSSLSSFASSNTKAAASSLILLEDTGSLLLEQDRDFWTALASLQHSSKRPIIIVTDPAHHQRVLDRLSGAYLTASFRQPSNDELTVHLRLICFAEGILTSDADIRAIVSHCKMDVRRCLVILQFWARTELAQSQSAHARILPLATGSELTNGRDMLLARFTENVLGLGLHVSPYRSTLEFLSTGLGRDLSHPRLLSAKRDFVAECASRSLDIVGRNALDLLSSRNLINVRLSTAPPPNISAATELTSTSSGFESKAAVGSDDNDLEAPLPTSAPRRPRRIIDDDSDDEEVDVVAPMEIEPAPSLVEAAGSQALTLQHAAALASIDVVADLWELQSWQDAMVVRDVADMQARSTDSDGRSAPSVADWLDMHASISVHGLHQAAHKGELVRNQCSHLLQQQMDTSEGVSEGVGPDQPPSVSCPKTDPSSPLTDSIQELTWPDATVAAMRLRVVSDSNYKRITPCVFRLCSPMYHTQRQVVSTTLMPMLRLMYQNELLRMASNSKRRFHSYFAALPLKKEDTALLQQTFLEAEDRLVNTPLARICI</sequence>
<feature type="region of interest" description="Disordered" evidence="1">
    <location>
        <begin position="859"/>
        <end position="938"/>
    </location>
</feature>
<feature type="region of interest" description="Disordered" evidence="1">
    <location>
        <begin position="162"/>
        <end position="420"/>
    </location>
</feature>
<dbReference type="GO" id="GO:0061860">
    <property type="term" value="F:DNA clamp unloader activity"/>
    <property type="evidence" value="ECO:0007669"/>
    <property type="project" value="TreeGrafter"/>
</dbReference>
<feature type="compositionally biased region" description="Basic residues" evidence="1">
    <location>
        <begin position="741"/>
        <end position="750"/>
    </location>
</feature>
<dbReference type="InterPro" id="IPR003959">
    <property type="entry name" value="ATPase_AAA_core"/>
</dbReference>
<proteinExistence type="predicted"/>
<feature type="compositionally biased region" description="Basic and acidic residues" evidence="1">
    <location>
        <begin position="356"/>
        <end position="365"/>
    </location>
</feature>
<dbReference type="Gene3D" id="3.40.50.300">
    <property type="entry name" value="P-loop containing nucleotide triphosphate hydrolases"/>
    <property type="match status" value="1"/>
</dbReference>
<feature type="compositionally biased region" description="Low complexity" evidence="1">
    <location>
        <begin position="275"/>
        <end position="291"/>
    </location>
</feature>
<feature type="compositionally biased region" description="Polar residues" evidence="1">
    <location>
        <begin position="84"/>
        <end position="93"/>
    </location>
</feature>
<dbReference type="InParanoid" id="A0A0D2WXH7"/>
<feature type="region of interest" description="Disordered" evidence="1">
    <location>
        <begin position="1394"/>
        <end position="1423"/>
    </location>
</feature>
<keyword evidence="4" id="KW-1185">Reference proteome</keyword>
<dbReference type="GO" id="GO:0003677">
    <property type="term" value="F:DNA binding"/>
    <property type="evidence" value="ECO:0007669"/>
    <property type="project" value="TreeGrafter"/>
</dbReference>
<feature type="compositionally biased region" description="Acidic residues" evidence="1">
    <location>
        <begin position="707"/>
        <end position="736"/>
    </location>
</feature>
<protein>
    <recommendedName>
        <fullName evidence="2">ATPase AAA-type core domain-containing protein</fullName>
    </recommendedName>
</protein>
<name>A0A0D2WXH7_CAPO3</name>
<dbReference type="GO" id="GO:0016887">
    <property type="term" value="F:ATP hydrolysis activity"/>
    <property type="evidence" value="ECO:0007669"/>
    <property type="project" value="InterPro"/>
</dbReference>
<feature type="compositionally biased region" description="Low complexity" evidence="1">
    <location>
        <begin position="206"/>
        <end position="231"/>
    </location>
</feature>